<evidence type="ECO:0000256" key="18">
    <source>
        <dbReference type="ARBA" id="ARBA00023319"/>
    </source>
</evidence>
<dbReference type="FunFam" id="2.60.40.10:FF:000051">
    <property type="entry name" value="Uncharacterized protein, isoform J"/>
    <property type="match status" value="2"/>
</dbReference>
<evidence type="ECO:0000256" key="14">
    <source>
        <dbReference type="ARBA" id="ARBA00022840"/>
    </source>
</evidence>
<keyword evidence="6" id="KW-0723">Serine/threonine-protein kinase</keyword>
<dbReference type="FunFam" id="2.60.40.10:FF:000160">
    <property type="entry name" value="Titin a"/>
    <property type="match status" value="3"/>
</dbReference>
<evidence type="ECO:0000259" key="24">
    <source>
        <dbReference type="PROSITE" id="PS50835"/>
    </source>
</evidence>
<keyword evidence="14 21" id="KW-0067">ATP-binding</keyword>
<keyword evidence="9" id="KW-0479">Metal-binding</keyword>
<dbReference type="InterPro" id="IPR007110">
    <property type="entry name" value="Ig-like_dom"/>
</dbReference>
<feature type="domain" description="Ig-like" evidence="24">
    <location>
        <begin position="1055"/>
        <end position="1147"/>
    </location>
</feature>
<feature type="domain" description="Ig-like" evidence="24">
    <location>
        <begin position="1654"/>
        <end position="1747"/>
    </location>
</feature>
<feature type="domain" description="Ig-like" evidence="24">
    <location>
        <begin position="331"/>
        <end position="420"/>
    </location>
</feature>
<dbReference type="Proteomes" id="UP000663832">
    <property type="component" value="Unassembled WGS sequence"/>
</dbReference>
<dbReference type="FunFam" id="2.60.40.10:FF:000031">
    <property type="entry name" value="Myosin-binding protein C, slow type"/>
    <property type="match status" value="5"/>
</dbReference>
<keyword evidence="17" id="KW-1015">Disulfide bond</keyword>
<feature type="domain" description="Ig-like" evidence="24">
    <location>
        <begin position="869"/>
        <end position="959"/>
    </location>
</feature>
<dbReference type="GO" id="GO:0005516">
    <property type="term" value="F:calmodulin binding"/>
    <property type="evidence" value="ECO:0007669"/>
    <property type="project" value="UniProtKB-KW"/>
</dbReference>
<evidence type="ECO:0000256" key="17">
    <source>
        <dbReference type="ARBA" id="ARBA00023157"/>
    </source>
</evidence>
<dbReference type="GO" id="GO:0005524">
    <property type="term" value="F:ATP binding"/>
    <property type="evidence" value="ECO:0007669"/>
    <property type="project" value="UniProtKB-UniRule"/>
</dbReference>
<dbReference type="PROSITE" id="PS00108">
    <property type="entry name" value="PROTEIN_KINASE_ST"/>
    <property type="match status" value="1"/>
</dbReference>
<dbReference type="InterPro" id="IPR003599">
    <property type="entry name" value="Ig_sub"/>
</dbReference>
<feature type="domain" description="Ig-like" evidence="24">
    <location>
        <begin position="774"/>
        <end position="861"/>
    </location>
</feature>
<feature type="domain" description="Fibronectin type-III" evidence="25">
    <location>
        <begin position="1757"/>
        <end position="1851"/>
    </location>
</feature>
<dbReference type="InterPro" id="IPR013783">
    <property type="entry name" value="Ig-like_fold"/>
</dbReference>
<dbReference type="PANTHER" id="PTHR13817">
    <property type="entry name" value="TITIN"/>
    <property type="match status" value="1"/>
</dbReference>
<feature type="compositionally biased region" description="Basic and acidic residues" evidence="22">
    <location>
        <begin position="632"/>
        <end position="645"/>
    </location>
</feature>
<feature type="region of interest" description="Disordered" evidence="22">
    <location>
        <begin position="1235"/>
        <end position="1264"/>
    </location>
</feature>
<dbReference type="PANTHER" id="PTHR13817:SF151">
    <property type="entry name" value="TITIN"/>
    <property type="match status" value="1"/>
</dbReference>
<keyword evidence="8" id="KW-0808">Transferase</keyword>
<dbReference type="PRINTS" id="PR00014">
    <property type="entry name" value="FNTYPEIII"/>
</dbReference>
<feature type="region of interest" description="Disordered" evidence="22">
    <location>
        <begin position="3418"/>
        <end position="3445"/>
    </location>
</feature>
<dbReference type="FunFam" id="2.60.40.10:FF:000003">
    <property type="entry name" value="Titin isoform E"/>
    <property type="match status" value="2"/>
</dbReference>
<dbReference type="Pfam" id="PF07679">
    <property type="entry name" value="I-set"/>
    <property type="match status" value="17"/>
</dbReference>
<feature type="domain" description="Ig-like" evidence="24">
    <location>
        <begin position="123"/>
        <end position="216"/>
    </location>
</feature>
<dbReference type="InterPro" id="IPR011009">
    <property type="entry name" value="Kinase-like_dom_sf"/>
</dbReference>
<dbReference type="InterPro" id="IPR008271">
    <property type="entry name" value="Ser/Thr_kinase_AS"/>
</dbReference>
<dbReference type="Gene3D" id="2.60.40.10">
    <property type="entry name" value="Immunoglobulins"/>
    <property type="match status" value="34"/>
</dbReference>
<comment type="similarity">
    <text evidence="3">Belongs to the protein kinase superfamily. CAMK Ser/Thr protein kinase family.</text>
</comment>
<dbReference type="EC" id="2.7.11.1" evidence="4"/>
<dbReference type="OrthoDB" id="504170at2759"/>
<dbReference type="SUPFAM" id="SSF49265">
    <property type="entry name" value="Fibronectin type III"/>
    <property type="match status" value="9"/>
</dbReference>
<feature type="domain" description="Fibronectin type-III" evidence="25">
    <location>
        <begin position="2554"/>
        <end position="2649"/>
    </location>
</feature>
<feature type="binding site" evidence="21">
    <location>
        <position position="3521"/>
    </location>
    <ligand>
        <name>ATP</name>
        <dbReference type="ChEBI" id="CHEBI:30616"/>
    </ligand>
</feature>
<feature type="compositionally biased region" description="Basic and acidic residues" evidence="22">
    <location>
        <begin position="580"/>
        <end position="592"/>
    </location>
</feature>
<comment type="catalytic activity">
    <reaction evidence="20">
        <text>L-seryl-[protein] + ATP = O-phospho-L-seryl-[protein] + ADP + H(+)</text>
        <dbReference type="Rhea" id="RHEA:17989"/>
        <dbReference type="Rhea" id="RHEA-COMP:9863"/>
        <dbReference type="Rhea" id="RHEA-COMP:11604"/>
        <dbReference type="ChEBI" id="CHEBI:15378"/>
        <dbReference type="ChEBI" id="CHEBI:29999"/>
        <dbReference type="ChEBI" id="CHEBI:30616"/>
        <dbReference type="ChEBI" id="CHEBI:83421"/>
        <dbReference type="ChEBI" id="CHEBI:456216"/>
        <dbReference type="EC" id="2.7.11.1"/>
    </reaction>
</comment>
<evidence type="ECO:0000256" key="15">
    <source>
        <dbReference type="ARBA" id="ARBA00022842"/>
    </source>
</evidence>
<evidence type="ECO:0000256" key="4">
    <source>
        <dbReference type="ARBA" id="ARBA00012513"/>
    </source>
</evidence>
<feature type="domain" description="Fibronectin type-III" evidence="25">
    <location>
        <begin position="1552"/>
        <end position="1650"/>
    </location>
</feature>
<dbReference type="GO" id="GO:0045989">
    <property type="term" value="P:positive regulation of striated muscle contraction"/>
    <property type="evidence" value="ECO:0007669"/>
    <property type="project" value="UniProtKB-ARBA"/>
</dbReference>
<feature type="domain" description="Fibronectin type-III" evidence="25">
    <location>
        <begin position="1857"/>
        <end position="1952"/>
    </location>
</feature>
<reference evidence="26" key="1">
    <citation type="submission" date="2021-02" db="EMBL/GenBank/DDBJ databases">
        <authorList>
            <person name="Nowell W R."/>
        </authorList>
    </citation>
    <scope>NUCLEOTIDE SEQUENCE</scope>
</reference>
<comment type="cofactor">
    <cofactor evidence="1">
        <name>Mg(2+)</name>
        <dbReference type="ChEBI" id="CHEBI:18420"/>
    </cofactor>
</comment>
<feature type="domain" description="Fibronectin type-III" evidence="25">
    <location>
        <begin position="3050"/>
        <end position="3145"/>
    </location>
</feature>
<protein>
    <recommendedName>
        <fullName evidence="4">non-specific serine/threonine protein kinase</fullName>
        <ecNumber evidence="4">2.7.11.1</ecNumber>
    </recommendedName>
</protein>
<dbReference type="InterPro" id="IPR013098">
    <property type="entry name" value="Ig_I-set"/>
</dbReference>
<dbReference type="CDD" id="cd00063">
    <property type="entry name" value="FN3"/>
    <property type="match status" value="15"/>
</dbReference>
<feature type="domain" description="Fibronectin type-III" evidence="25">
    <location>
        <begin position="2255"/>
        <end position="2350"/>
    </location>
</feature>
<feature type="domain" description="Ig-like" evidence="24">
    <location>
        <begin position="3815"/>
        <end position="3903"/>
    </location>
</feature>
<organism evidence="26 29">
    <name type="scientific">Adineta steineri</name>
    <dbReference type="NCBI Taxonomy" id="433720"/>
    <lineage>
        <taxon>Eukaryota</taxon>
        <taxon>Metazoa</taxon>
        <taxon>Spiralia</taxon>
        <taxon>Gnathifera</taxon>
        <taxon>Rotifera</taxon>
        <taxon>Eurotatoria</taxon>
        <taxon>Bdelloidea</taxon>
        <taxon>Adinetida</taxon>
        <taxon>Adinetidae</taxon>
        <taxon>Adineta</taxon>
    </lineage>
</organism>
<evidence type="ECO:0000259" key="25">
    <source>
        <dbReference type="PROSITE" id="PS50853"/>
    </source>
</evidence>
<feature type="compositionally biased region" description="Polar residues" evidence="22">
    <location>
        <begin position="595"/>
        <end position="613"/>
    </location>
</feature>
<feature type="domain" description="Ig-like" evidence="24">
    <location>
        <begin position="6"/>
        <end position="101"/>
    </location>
</feature>
<evidence type="ECO:0000256" key="11">
    <source>
        <dbReference type="ARBA" id="ARBA00022741"/>
    </source>
</evidence>
<keyword evidence="28" id="KW-1185">Reference proteome</keyword>
<dbReference type="GO" id="GO:0060298">
    <property type="term" value="P:positive regulation of sarcomere organization"/>
    <property type="evidence" value="ECO:0007669"/>
    <property type="project" value="UniProtKB-ARBA"/>
</dbReference>
<feature type="region of interest" description="Disordered" evidence="22">
    <location>
        <begin position="533"/>
        <end position="645"/>
    </location>
</feature>
<keyword evidence="16" id="KW-0112">Calmodulin-binding</keyword>
<dbReference type="EMBL" id="CAJNOI010000018">
    <property type="protein sequence ID" value="CAF0822553.1"/>
    <property type="molecule type" value="Genomic_DNA"/>
</dbReference>
<dbReference type="FunFam" id="2.60.40.10:FF:000032">
    <property type="entry name" value="palladin isoform X1"/>
    <property type="match status" value="3"/>
</dbReference>
<dbReference type="PROSITE" id="PS50835">
    <property type="entry name" value="IG_LIKE"/>
    <property type="match status" value="12"/>
</dbReference>
<feature type="domain" description="Ig-like" evidence="24">
    <location>
        <begin position="661"/>
        <end position="768"/>
    </location>
</feature>
<feature type="domain" description="Ig-like" evidence="24">
    <location>
        <begin position="1355"/>
        <end position="1444"/>
    </location>
</feature>
<feature type="domain" description="Ig-like" evidence="24">
    <location>
        <begin position="227"/>
        <end position="317"/>
    </location>
</feature>
<evidence type="ECO:0000313" key="29">
    <source>
        <dbReference type="Proteomes" id="UP000663877"/>
    </source>
</evidence>
<dbReference type="PROSITE" id="PS50853">
    <property type="entry name" value="FN3"/>
    <property type="match status" value="15"/>
</dbReference>
<dbReference type="Pfam" id="PF00069">
    <property type="entry name" value="Pkinase"/>
    <property type="match status" value="1"/>
</dbReference>
<comment type="caution">
    <text evidence="26">The sequence shown here is derived from an EMBL/GenBank/DDBJ whole genome shotgun (WGS) entry which is preliminary data.</text>
</comment>
<dbReference type="FunFam" id="2.60.40.10:FF:000425">
    <property type="entry name" value="Myosin light chain kinase"/>
    <property type="match status" value="1"/>
</dbReference>
<dbReference type="InterPro" id="IPR000719">
    <property type="entry name" value="Prot_kinase_dom"/>
</dbReference>
<dbReference type="Proteomes" id="UP000663877">
    <property type="component" value="Unassembled WGS sequence"/>
</dbReference>
<evidence type="ECO:0000259" key="23">
    <source>
        <dbReference type="PROSITE" id="PS50011"/>
    </source>
</evidence>
<keyword evidence="12" id="KW-0418">Kinase</keyword>
<accession>A0A813UF14</accession>
<dbReference type="InterPro" id="IPR003961">
    <property type="entry name" value="FN3_dom"/>
</dbReference>
<dbReference type="EMBL" id="CAJNOM010000212">
    <property type="protein sequence ID" value="CAF1236307.1"/>
    <property type="molecule type" value="Genomic_DNA"/>
</dbReference>
<dbReference type="InterPro" id="IPR050964">
    <property type="entry name" value="Striated_Muscle_Regulatory"/>
</dbReference>
<dbReference type="Gene3D" id="1.10.510.10">
    <property type="entry name" value="Transferase(Phosphotransferase) domain 1"/>
    <property type="match status" value="1"/>
</dbReference>
<dbReference type="GO" id="GO:0046872">
    <property type="term" value="F:metal ion binding"/>
    <property type="evidence" value="ECO:0007669"/>
    <property type="project" value="UniProtKB-KW"/>
</dbReference>
<feature type="compositionally biased region" description="Polar residues" evidence="22">
    <location>
        <begin position="3418"/>
        <end position="3438"/>
    </location>
</feature>
<evidence type="ECO:0000313" key="27">
    <source>
        <dbReference type="EMBL" id="CAF1236307.1"/>
    </source>
</evidence>
<dbReference type="Pfam" id="PF00041">
    <property type="entry name" value="fn3"/>
    <property type="match status" value="15"/>
</dbReference>
<evidence type="ECO:0000256" key="1">
    <source>
        <dbReference type="ARBA" id="ARBA00001946"/>
    </source>
</evidence>
<feature type="domain" description="Fibronectin type-III" evidence="25">
    <location>
        <begin position="1154"/>
        <end position="1250"/>
    </location>
</feature>
<feature type="domain" description="Fibronectin type-III" evidence="25">
    <location>
        <begin position="1256"/>
        <end position="1350"/>
    </location>
</feature>
<dbReference type="FunFam" id="2.60.40.10:FF:000097">
    <property type="entry name" value="Bent, isoform F"/>
    <property type="match status" value="2"/>
</dbReference>
<dbReference type="PROSITE" id="PS50011">
    <property type="entry name" value="PROTEIN_KINASE_DOM"/>
    <property type="match status" value="1"/>
</dbReference>
<evidence type="ECO:0000313" key="26">
    <source>
        <dbReference type="EMBL" id="CAF0822553.1"/>
    </source>
</evidence>
<dbReference type="InterPro" id="IPR017441">
    <property type="entry name" value="Protein_kinase_ATP_BS"/>
</dbReference>
<dbReference type="GO" id="GO:0004674">
    <property type="term" value="F:protein serine/threonine kinase activity"/>
    <property type="evidence" value="ECO:0007669"/>
    <property type="project" value="UniProtKB-KW"/>
</dbReference>
<evidence type="ECO:0000256" key="3">
    <source>
        <dbReference type="ARBA" id="ARBA00006692"/>
    </source>
</evidence>
<evidence type="ECO:0000256" key="9">
    <source>
        <dbReference type="ARBA" id="ARBA00022723"/>
    </source>
</evidence>
<dbReference type="SMART" id="SM00408">
    <property type="entry name" value="IGc2"/>
    <property type="match status" value="14"/>
</dbReference>
<evidence type="ECO:0000256" key="7">
    <source>
        <dbReference type="ARBA" id="ARBA00022553"/>
    </source>
</evidence>
<dbReference type="InterPro" id="IPR036116">
    <property type="entry name" value="FN3_sf"/>
</dbReference>
<evidence type="ECO:0000256" key="6">
    <source>
        <dbReference type="ARBA" id="ARBA00022527"/>
    </source>
</evidence>
<dbReference type="GO" id="GO:0031430">
    <property type="term" value="C:M band"/>
    <property type="evidence" value="ECO:0007669"/>
    <property type="project" value="TreeGrafter"/>
</dbReference>
<comment type="subcellular location">
    <subcellularLocation>
        <location evidence="2">Cytoplasm</location>
    </subcellularLocation>
</comment>
<gene>
    <name evidence="26" type="ORF">BJG266_LOCUS6344</name>
    <name evidence="27" type="ORF">QVE165_LOCUS27717</name>
</gene>
<feature type="domain" description="Fibronectin type-III" evidence="25">
    <location>
        <begin position="2655"/>
        <end position="2751"/>
    </location>
</feature>
<dbReference type="SUPFAM" id="SSF48726">
    <property type="entry name" value="Immunoglobulin"/>
    <property type="match status" value="19"/>
</dbReference>
<dbReference type="FunFam" id="3.30.200.20:FF:000315">
    <property type="entry name" value="Calcium-dependent protein kinase 3"/>
    <property type="match status" value="1"/>
</dbReference>
<dbReference type="CDD" id="cd05748">
    <property type="entry name" value="Ig_Titin_like"/>
    <property type="match status" value="1"/>
</dbReference>
<evidence type="ECO:0000313" key="28">
    <source>
        <dbReference type="Proteomes" id="UP000663832"/>
    </source>
</evidence>
<feature type="domain" description="Fibronectin type-III" evidence="25">
    <location>
        <begin position="1958"/>
        <end position="2053"/>
    </location>
</feature>
<dbReference type="FunFam" id="2.60.40.10:FF:000127">
    <property type="entry name" value="titin isoform X1"/>
    <property type="match status" value="5"/>
</dbReference>
<keyword evidence="15" id="KW-0460">Magnesium</keyword>
<evidence type="ECO:0000256" key="20">
    <source>
        <dbReference type="ARBA" id="ARBA00048679"/>
    </source>
</evidence>
<comment type="catalytic activity">
    <reaction evidence="19">
        <text>L-threonyl-[protein] + ATP = O-phospho-L-threonyl-[protein] + ADP + H(+)</text>
        <dbReference type="Rhea" id="RHEA:46608"/>
        <dbReference type="Rhea" id="RHEA-COMP:11060"/>
        <dbReference type="Rhea" id="RHEA-COMP:11605"/>
        <dbReference type="ChEBI" id="CHEBI:15378"/>
        <dbReference type="ChEBI" id="CHEBI:30013"/>
        <dbReference type="ChEBI" id="CHEBI:30616"/>
        <dbReference type="ChEBI" id="CHEBI:61977"/>
        <dbReference type="ChEBI" id="CHEBI:456216"/>
        <dbReference type="EC" id="2.7.11.1"/>
    </reaction>
</comment>
<keyword evidence="10" id="KW-0677">Repeat</keyword>
<keyword evidence="18" id="KW-0393">Immunoglobulin domain</keyword>
<evidence type="ECO:0000256" key="13">
    <source>
        <dbReference type="ARBA" id="ARBA00022837"/>
    </source>
</evidence>
<evidence type="ECO:0000256" key="16">
    <source>
        <dbReference type="ARBA" id="ARBA00022860"/>
    </source>
</evidence>
<dbReference type="SMART" id="SM00060">
    <property type="entry name" value="FN3"/>
    <property type="match status" value="16"/>
</dbReference>
<proteinExistence type="inferred from homology"/>
<feature type="domain" description="Protein kinase" evidence="23">
    <location>
        <begin position="3492"/>
        <end position="3747"/>
    </location>
</feature>
<feature type="domain" description="Fibronectin type-III" evidence="25">
    <location>
        <begin position="2948"/>
        <end position="3044"/>
    </location>
</feature>
<dbReference type="InterPro" id="IPR036179">
    <property type="entry name" value="Ig-like_dom_sf"/>
</dbReference>
<dbReference type="Gene3D" id="3.30.200.20">
    <property type="entry name" value="Phosphorylase Kinase, domain 1"/>
    <property type="match status" value="1"/>
</dbReference>
<evidence type="ECO:0000256" key="5">
    <source>
        <dbReference type="ARBA" id="ARBA00022490"/>
    </source>
</evidence>
<feature type="domain" description="Fibronectin type-III" evidence="25">
    <location>
        <begin position="2454"/>
        <end position="2548"/>
    </location>
</feature>
<feature type="domain" description="Fibronectin type-III" evidence="25">
    <location>
        <begin position="1448"/>
        <end position="1546"/>
    </location>
</feature>
<dbReference type="PROSITE" id="PS00107">
    <property type="entry name" value="PROTEIN_KINASE_ATP"/>
    <property type="match status" value="1"/>
</dbReference>
<dbReference type="InterPro" id="IPR003598">
    <property type="entry name" value="Ig_sub2"/>
</dbReference>
<feature type="compositionally biased region" description="Polar residues" evidence="22">
    <location>
        <begin position="548"/>
        <end position="558"/>
    </location>
</feature>
<name>A0A813UF14_9BILA</name>
<keyword evidence="5" id="KW-0963">Cytoplasm</keyword>
<dbReference type="FunFam" id="2.60.40.10:FF:000034">
    <property type="entry name" value="Titin isoform A"/>
    <property type="match status" value="1"/>
</dbReference>
<evidence type="ECO:0000256" key="21">
    <source>
        <dbReference type="PROSITE-ProRule" id="PRU10141"/>
    </source>
</evidence>
<dbReference type="FunFam" id="2.60.40.10:FF:000056">
    <property type="entry name" value="twitchin isoform X4"/>
    <property type="match status" value="4"/>
</dbReference>
<dbReference type="FunFam" id="1.10.510.10:FF:000321">
    <property type="entry name" value="Bent, isoform C"/>
    <property type="match status" value="1"/>
</dbReference>
<dbReference type="SMART" id="SM00220">
    <property type="entry name" value="S_TKc"/>
    <property type="match status" value="1"/>
</dbReference>
<evidence type="ECO:0000256" key="8">
    <source>
        <dbReference type="ARBA" id="ARBA00022679"/>
    </source>
</evidence>
<keyword evidence="13" id="KW-0106">Calcium</keyword>
<sequence length="3923" mass="439723">MAAVAPRLLKPPTIRQIPDDPTRLFLECQIQGTPKPDITWFQNDTKNLTTSTKHKQTIKLSTGNNYDVTLEITNLTATDSGTYKIIVKNKAGEITANVNLNLSTDDQTESTAGVNSSINGTTPVFTQKPIIKQDNGGKRLIFECKISAEPKPDIVWSRDDILIEDSGRYLIYCDTLPNNSYLACLEIDDVNTSDAGKYKVSAKNNLGETNANIVLNLDQEQNVTGKPIFNQTPQIRMFEESVLLECRCTADPIPSFIWTFDGKPITIGTKYKQGMLTEGTTHTIFLEVSQITKNDSGIYKVTATNAKGDGQANIELNIGEINFKLPDGVAPSFLGKPMIKQTNKNATIQIDITADPNPSLHWSKDGKELSNVTRIEKKGENKYTIFLDIKNLTSSDSGIYKCTLSNEIGTAVANIVLKVAGDKANLEQLDRIAPAFEKPKITKDLKQKTIKIECRCKGKLEPKIIWKKDKIEIKDKLNKYKISKTKGTDDTYTFTLEILNATSTDNGVYKILAKNDAGDSQALINLMIDTEAAPPKDEEAKKKAQDNAIPTISTPTENNSDENDRRVPKIQTEESLYEEAGPRRAKTTDRPKRPSASNLNVISENPPTLQIRTDQPEETGINDDSPGSRRSSAIEERRPSLRHVDQENLLKVRRDSKTKRPSLAEVVPGWPALNKVKRPEKEKESFVEPLRDIKCKEEDGEITFQCTFCKPSTRIRWLKNKVEIFHGLKYHFDSSGAKQKLTIYKLHPDDSGKYFCRVNDIETSAWLEVQPAKPLYDFYKELPPRMEVFRTKPTILECHVNDPDAPVKWYKDGVLIELEKDKRMKYHQDMTRCIFRIMKTTKADEGEYTCQIDDDRGIKTTGYLYVEEPQWRFETKLPGTLEADEKDKIELECSVQDEDAECDWYFAGEKILPELYPDKYEIISYGKVRKLIIRNLHAINDKGKYECRTGVMTTSCDVSVRPALRIEKGLKDIDAIEGDEITLEVVLSKSDTRGKWLRDGKILYPDQNMAILNEGNKFRLKFKNLDLKDAGDISFQCGDLKDSCKITVKETEKPPRIDASRFAKSVTVKAGRPLDLEIPYDAYPSPTMIWTKDGKIISPEDYSLCQTSIEPKKCKLNIEKSKRTDTGKYELTLRNTKGEIKIPIDVTVLDRPGKPEGPMKVSDMTKETCLVSWKPPLDNGGCSIERYIVEKQDVGRGGWTPAGEVNGDNTSLRVTKLISGKEYLFRVRAINKEGESDPLETSGATLAKNPFDEPSAPGKPEISDWDRDHVDLEWETPKNDGGAPIEKYIIERREKGRDQWQKGAEIDAVRNKGACGGLSEGKEYEFRIIAMNKAGSSEPSEPSNIVLAKSRFLKPRINKVSLKSVTVKQGQPVTLEAPYAAEPIPTMTWLHETTELISDDRIQMTQTDKIAKLNIIKSVRSDTGRYIIRLVNSSGTDTAECDVIVLGPPSMPRGPLAIKEVTKSSVTLSWLPPTDTGGKEITNYVIEKRDKKTGDWVRCNDPINGTQVTISKLKEGHEYEFRVMAENANGLSEPLITENAILVKNPFTEPGQTSVPECVTRDRNRIEIKWNPPRNDGGNPVKGYIIERREKGTKKREWTKINRNDYHKGTNFVDENVTANKEYEYRVSAVNDAGPGEPSDASHGIFAKPEKEKPSFDLSALTGGLGRKEIHVKAGEPLTIDLPIDGSPTPTITWIKDGELVQATRDTQLEHDDTHAKLHKPISKRSDTGKYKIQLKNDSGEDECDINVIVLDRPGIPEGPLEATETTKDTVSLQWKVPKDNGNGDITGYIIEKCPENSDRWEKVSGVFTKPQGTVKDLETNKKYKFRVKAENIYGISEPLETTSTIIVKPPYDPPDAPDTPEITEYNSTYIKLKWDRPKNDGGNPITGYNIEMREKGGKNWKSCNIVPTKATQYTASGLREGQTYEFRVAAVNDAGAGIPSKSTKAQKAEVPIFPADAPDQPKVDKITKDSVTLSWKKPFNDGGSKITGYIIEKRTADSQDWSEVIELLVRDSSYTIPNLNEGSKVSFRIRAINGVGPSEPSRSTDTITIEDQPEKPSFLDLHGIKDITIKAGKDFEVHIPYKAIPKAQAQWFIDDKDLVADDRVDIKTLDNVITLLNRKAERNDAGFYKLVLKNSEGTNQIQFRVTVLSPPTKPEGPLEATNITAEGCTLSWKPSKNDGGSDIKHYIVERREPGTDKWIKVGPPVSGTTYDVKGLDEGKNYEFRVSAENENGLSEPLIIDAAIKAKWPFKPPEAPGKPECIAHTSDSITLQWTKPENDGGNPVRGYMIEKKEKGTNRWIPVNREPISGIEYTVPGLTNGKEYEFRIAATNKAGPGDYAQTDGSIQARPPDVAPHAVGFSAFSPKEIIVHAGEDLRIPVPFIGSPAPQVIFAKDGEEIKADDNTQITIKDGIAELIIPKVKGGSSGLYSCTLKNHLGQDTVQMKVIVVDKPDTPEGPLEINDIKPDSCVLTWKPPKNDGGSPISSYIIEKFDTKKGEWQKVSSFCRVPFYEVTGLKEGSEYKFRVSAENLYGQSIPLECEKSIIAKNPYNAPQGPSNIEIGKQTENSVTLKWNKPKNDGGSKVIAYQVEIRKPDSDIWEMANDFPIKGNDFTVDNLQTGKPYEFRVKAKNAAGWGEYTKLDRPVTLKPDSVAPSSPGMPEVKKVGKNHIELAWTSPTDDGGAKITGYIIEKKPIGSDQWVKALPYMSVDNNATITDLPENGEVEFRVKAVNKAGESEPSSTTGRVKITEYPNGRVPTFVKKITDTNASMNSEAIFTIEYDSNPIPEVKWFRNGLELITGGRCRITTNADESKSILTFTETWESDNNSKISCEIINPLGKDSCEANFHVKTPPKIPREPDEQRVSLGDTLKVKIPINGKGPFTFKLKKDDQSLIDDDRVRIQEYDDYIAVTIPDIERNDGGKYSLNIANDSGSCNVPLKVKVVAPPVSPTGPLEISNISKDHATVSWKPPKDDGGSKITGYIVEKRDTSKGSDAWIPVTQNCKDTTFTIPSLLDGHEYDFRVMAMNENGTSEPLRSSSSIIAQLPFKPPGSPGQPDVNEITNNSVKLHWDKPVSDGGGPITGYWIEKREVNSDKWIPVNLSPCQSNRYTVASLIEDYTYEFRIIAENEAGKGTPSDATKPTKIKDPNASIAPDFIKKLKDTDGNEGKTIRLEAEVIGTPIPDIEWFKGSKEISQNAKYSITRDGDKCILVITNATPDDIDEYTIKARNKGGSRVSRCNVNIRSPPKFRLPPKYQDILNYDKGEPIVIKIPYTGSPLPNVTLTKDGKDLTKDKNVSIDISDRAITLTIRNGDKNTTGPYKIKLGNNLGEDEATLRIHVSDVPDKPHTPQIDSISNDSVVLSWQAPADNGGSIITNYIIEKLDPETGKWTKAATSRLPRVTVENLLSNKPYQFRIIAENIHGTSEPSEPTNTIQTTDSNTNNKRRLGKDDDELLRRKLKDLPKLDNYDRCFWDIWDKGREPQPATLKHESIHDYYDILEEIGRGAFGVVHRCIEKSTGKTYAVKFIPTSTSADKEIVRREMDIMKQLNHPKILHLHDAFEDDMEMAMITEFIAGGDLFDRIADPNYKMTEAEAIKYMRQICQSLKHMHENNIVHLDLKPENIMCETKTSTNIKICDFGLATKLDPNEIVKVSAATVEFAAPEIVDHDAVGFYTDMWAVGVLAYVILSGFSPFGSDDEEDTKENIRKCDLHFPNEMFGEISDEGKDFMKKLLLKNRNSRLTVHDALNHPWLREDHSEFDSRIPSNRYDNIRQRIRKRYNDYPDSTIGLGRMANWSSLRKNRPEDYKIYSSFWDRREAAPRFILRPRNAHVLEGNNAEFDCRIIAVSPPVVSWYRDNIEIRQSTKHLKKYDRNNYKLEIKRCLQDDKGEYIVRASNSYGEKEYAVFLTVEFYLSQLIMRPLCFYHYIP</sequence>
<dbReference type="GO" id="GO:0045214">
    <property type="term" value="P:sarcomere organization"/>
    <property type="evidence" value="ECO:0007669"/>
    <property type="project" value="TreeGrafter"/>
</dbReference>
<dbReference type="SMART" id="SM00409">
    <property type="entry name" value="IG"/>
    <property type="match status" value="18"/>
</dbReference>
<keyword evidence="11 21" id="KW-0547">Nucleotide-binding</keyword>
<dbReference type="FunFam" id="2.60.40.10:FF:000107">
    <property type="entry name" value="Myosin, light chain kinase a"/>
    <property type="match status" value="1"/>
</dbReference>
<feature type="domain" description="Fibronectin type-III" evidence="25">
    <location>
        <begin position="2155"/>
        <end position="2249"/>
    </location>
</feature>
<keyword evidence="7" id="KW-0597">Phosphoprotein</keyword>
<evidence type="ECO:0000256" key="10">
    <source>
        <dbReference type="ARBA" id="ARBA00022737"/>
    </source>
</evidence>
<evidence type="ECO:0000256" key="2">
    <source>
        <dbReference type="ARBA" id="ARBA00004496"/>
    </source>
</evidence>
<feature type="domain" description="Fibronectin type-III" evidence="25">
    <location>
        <begin position="3342"/>
        <end position="3435"/>
    </location>
</feature>
<feature type="compositionally biased region" description="Basic and acidic residues" evidence="22">
    <location>
        <begin position="534"/>
        <end position="545"/>
    </location>
</feature>
<dbReference type="SUPFAM" id="SSF56112">
    <property type="entry name" value="Protein kinase-like (PK-like)"/>
    <property type="match status" value="1"/>
</dbReference>
<evidence type="ECO:0000256" key="22">
    <source>
        <dbReference type="SAM" id="MobiDB-lite"/>
    </source>
</evidence>
<evidence type="ECO:0000256" key="19">
    <source>
        <dbReference type="ARBA" id="ARBA00047899"/>
    </source>
</evidence>
<evidence type="ECO:0000256" key="12">
    <source>
        <dbReference type="ARBA" id="ARBA00022777"/>
    </source>
</evidence>
<dbReference type="CDD" id="cd00096">
    <property type="entry name" value="Ig"/>
    <property type="match status" value="2"/>
</dbReference>
<feature type="domain" description="Ig-like" evidence="24">
    <location>
        <begin position="3145"/>
        <end position="3239"/>
    </location>
</feature>